<evidence type="ECO:0000256" key="1">
    <source>
        <dbReference type="SAM" id="MobiDB-lite"/>
    </source>
</evidence>
<protein>
    <recommendedName>
        <fullName evidence="2">DUF5681 domain-containing protein</fullName>
    </recommendedName>
</protein>
<sequence length="174" mass="19300">MSRDRKPRIPPPHEPACYEVGYGKPPVASRFRPGRSGNPKGRPKGAPNKRPALNEERLKGIILDEAYRAIKVTEGKRQVTISMAQAVIRAIAVNAARGQHRAQQLFAELLSETERANKALHDDYLQCPASAPMRQIGVFSEGRFLVHLSPFRSADETEIRAGESPGRTACERYS</sequence>
<dbReference type="STRING" id="1612308.SAMN05444581_105231"/>
<dbReference type="RefSeq" id="WP_244532201.1">
    <property type="nucleotide sequence ID" value="NZ_FOSN01000005.1"/>
</dbReference>
<dbReference type="EMBL" id="FOSN01000005">
    <property type="protein sequence ID" value="SFK30410.1"/>
    <property type="molecule type" value="Genomic_DNA"/>
</dbReference>
<gene>
    <name evidence="3" type="ORF">SAMN05444581_105231</name>
</gene>
<name>A0A1I3YF57_9HYPH</name>
<accession>A0A1I3YF57</accession>
<dbReference type="AlphaFoldDB" id="A0A1I3YF57"/>
<evidence type="ECO:0000313" key="3">
    <source>
        <dbReference type="EMBL" id="SFK30410.1"/>
    </source>
</evidence>
<feature type="non-terminal residue" evidence="3">
    <location>
        <position position="174"/>
    </location>
</feature>
<dbReference type="Proteomes" id="UP000198755">
    <property type="component" value="Unassembled WGS sequence"/>
</dbReference>
<proteinExistence type="predicted"/>
<dbReference type="Pfam" id="PF18932">
    <property type="entry name" value="DUF5681"/>
    <property type="match status" value="1"/>
</dbReference>
<feature type="domain" description="DUF5681" evidence="2">
    <location>
        <begin position="28"/>
        <end position="114"/>
    </location>
</feature>
<reference evidence="3 4" key="1">
    <citation type="submission" date="2016-10" db="EMBL/GenBank/DDBJ databases">
        <authorList>
            <person name="de Groot N.N."/>
        </authorList>
    </citation>
    <scope>NUCLEOTIDE SEQUENCE [LARGE SCALE GENOMIC DNA]</scope>
    <source>
        <strain evidence="3 4">NE2</strain>
    </source>
</reference>
<evidence type="ECO:0000313" key="4">
    <source>
        <dbReference type="Proteomes" id="UP000198755"/>
    </source>
</evidence>
<organism evidence="3 4">
    <name type="scientific">Methylocapsa palsarum</name>
    <dbReference type="NCBI Taxonomy" id="1612308"/>
    <lineage>
        <taxon>Bacteria</taxon>
        <taxon>Pseudomonadati</taxon>
        <taxon>Pseudomonadota</taxon>
        <taxon>Alphaproteobacteria</taxon>
        <taxon>Hyphomicrobiales</taxon>
        <taxon>Beijerinckiaceae</taxon>
        <taxon>Methylocapsa</taxon>
    </lineage>
</organism>
<feature type="region of interest" description="Disordered" evidence="1">
    <location>
        <begin position="1"/>
        <end position="53"/>
    </location>
</feature>
<evidence type="ECO:0000259" key="2">
    <source>
        <dbReference type="Pfam" id="PF18932"/>
    </source>
</evidence>
<keyword evidence="4" id="KW-1185">Reference proteome</keyword>
<dbReference type="InterPro" id="IPR043736">
    <property type="entry name" value="DUF5681"/>
</dbReference>